<evidence type="ECO:0000313" key="3">
    <source>
        <dbReference type="EMBL" id="KAL3790375.1"/>
    </source>
</evidence>
<dbReference type="SUPFAM" id="SSF48403">
    <property type="entry name" value="Ankyrin repeat"/>
    <property type="match status" value="1"/>
</dbReference>
<evidence type="ECO:0000313" key="4">
    <source>
        <dbReference type="Proteomes" id="UP001516023"/>
    </source>
</evidence>
<comment type="caution">
    <text evidence="3">The sequence shown here is derived from an EMBL/GenBank/DDBJ whole genome shotgun (WGS) entry which is preliminary data.</text>
</comment>
<feature type="region of interest" description="Disordered" evidence="2">
    <location>
        <begin position="75"/>
        <end position="119"/>
    </location>
</feature>
<keyword evidence="4" id="KW-1185">Reference proteome</keyword>
<evidence type="ECO:0008006" key="5">
    <source>
        <dbReference type="Google" id="ProtNLM"/>
    </source>
</evidence>
<dbReference type="PROSITE" id="PS50297">
    <property type="entry name" value="ANK_REP_REGION"/>
    <property type="match status" value="1"/>
</dbReference>
<name>A0ABD3PQF9_9STRA</name>
<gene>
    <name evidence="3" type="ORF">HJC23_002761</name>
</gene>
<dbReference type="Proteomes" id="UP001516023">
    <property type="component" value="Unassembled WGS sequence"/>
</dbReference>
<dbReference type="PROSITE" id="PS50088">
    <property type="entry name" value="ANK_REPEAT"/>
    <property type="match status" value="1"/>
</dbReference>
<evidence type="ECO:0000256" key="1">
    <source>
        <dbReference type="PROSITE-ProRule" id="PRU00023"/>
    </source>
</evidence>
<protein>
    <recommendedName>
        <fullName evidence="5">F-box domain-containing protein</fullName>
    </recommendedName>
</protein>
<dbReference type="Gene3D" id="1.25.40.20">
    <property type="entry name" value="Ankyrin repeat-containing domain"/>
    <property type="match status" value="1"/>
</dbReference>
<proteinExistence type="predicted"/>
<accession>A0ABD3PQF9</accession>
<feature type="repeat" description="ANK" evidence="1">
    <location>
        <begin position="246"/>
        <end position="278"/>
    </location>
</feature>
<sequence>MRLIELPDEILHAVFTFVANSPCLVGPCLCWNLRQLSEEWRDDLDTGRHDLWALAASDLSSDSYSHDLCHAVASKKATRQRSRKRAALESGSTDEPLQKRIQTHQNELSPRRSTRLRPSTPKESYIHAYNLLLSRTESAVLQIAEHAHSSKDSLTLSKLKYVLKEHGPVAVNQRVRTGGTFLVEVNRARHVSEGVILKCIKLLVEEYGANPNVPSAEFASVKNVSISRPSGNATSKTACSTSTVGNELYPLIIAAARGMPTVVKYLLDNGADASLRGSSRFRLFSNPKKTVRGEGLTALEFAQRMWDEEMRNGLERRDMKGLQRTLDCLKLKV</sequence>
<dbReference type="InterPro" id="IPR036770">
    <property type="entry name" value="Ankyrin_rpt-contain_sf"/>
</dbReference>
<dbReference type="InterPro" id="IPR002110">
    <property type="entry name" value="Ankyrin_rpt"/>
</dbReference>
<dbReference type="EMBL" id="JABMIG020000129">
    <property type="protein sequence ID" value="KAL3790375.1"/>
    <property type="molecule type" value="Genomic_DNA"/>
</dbReference>
<feature type="compositionally biased region" description="Basic residues" evidence="2">
    <location>
        <begin position="76"/>
        <end position="85"/>
    </location>
</feature>
<dbReference type="Pfam" id="PF00023">
    <property type="entry name" value="Ank"/>
    <property type="match status" value="1"/>
</dbReference>
<reference evidence="3 4" key="1">
    <citation type="journal article" date="2020" name="G3 (Bethesda)">
        <title>Improved Reference Genome for Cyclotella cryptica CCMP332, a Model for Cell Wall Morphogenesis, Salinity Adaptation, and Lipid Production in Diatoms (Bacillariophyta).</title>
        <authorList>
            <person name="Roberts W.R."/>
            <person name="Downey K.M."/>
            <person name="Ruck E.C."/>
            <person name="Traller J.C."/>
            <person name="Alverson A.J."/>
        </authorList>
    </citation>
    <scope>NUCLEOTIDE SEQUENCE [LARGE SCALE GENOMIC DNA]</scope>
    <source>
        <strain evidence="3 4">CCMP332</strain>
    </source>
</reference>
<keyword evidence="1" id="KW-0040">ANK repeat</keyword>
<evidence type="ECO:0000256" key="2">
    <source>
        <dbReference type="SAM" id="MobiDB-lite"/>
    </source>
</evidence>
<dbReference type="AlphaFoldDB" id="A0ABD3PQF9"/>
<organism evidence="3 4">
    <name type="scientific">Cyclotella cryptica</name>
    <dbReference type="NCBI Taxonomy" id="29204"/>
    <lineage>
        <taxon>Eukaryota</taxon>
        <taxon>Sar</taxon>
        <taxon>Stramenopiles</taxon>
        <taxon>Ochrophyta</taxon>
        <taxon>Bacillariophyta</taxon>
        <taxon>Coscinodiscophyceae</taxon>
        <taxon>Thalassiosirophycidae</taxon>
        <taxon>Stephanodiscales</taxon>
        <taxon>Stephanodiscaceae</taxon>
        <taxon>Cyclotella</taxon>
    </lineage>
</organism>